<dbReference type="GO" id="GO:0015833">
    <property type="term" value="P:peptide transport"/>
    <property type="evidence" value="ECO:0007669"/>
    <property type="project" value="TreeGrafter"/>
</dbReference>
<name>A0A0C6EYW3_9HYPH</name>
<keyword evidence="3" id="KW-0813">Transport</keyword>
<gene>
    <name evidence="7" type="primary">ddpA</name>
    <name evidence="7" type="ORF">Maq22A_c10910</name>
</gene>
<evidence type="ECO:0000256" key="4">
    <source>
        <dbReference type="ARBA" id="ARBA00022729"/>
    </source>
</evidence>
<dbReference type="Proteomes" id="UP000061432">
    <property type="component" value="Chromosome"/>
</dbReference>
<reference evidence="8" key="2">
    <citation type="submission" date="2015-01" db="EMBL/GenBank/DDBJ databases">
        <title>Complete genome sequence of Methylobacterium aquaticum strain 22A.</title>
        <authorList>
            <person name="Tani A."/>
            <person name="Ogura Y."/>
            <person name="Hayashi T."/>
        </authorList>
    </citation>
    <scope>NUCLEOTIDE SEQUENCE [LARGE SCALE GENOMIC DNA]</scope>
    <source>
        <strain evidence="8">MA-22A</strain>
    </source>
</reference>
<evidence type="ECO:0000256" key="3">
    <source>
        <dbReference type="ARBA" id="ARBA00022448"/>
    </source>
</evidence>
<dbReference type="RefSeq" id="WP_060846778.1">
    <property type="nucleotide sequence ID" value="NZ_AP014704.1"/>
</dbReference>
<protein>
    <submittedName>
        <fullName evidence="7">ABC transporter substrate-binding protein</fullName>
    </submittedName>
</protein>
<proteinExistence type="inferred from homology"/>
<dbReference type="CDD" id="cd08498">
    <property type="entry name" value="PBP2_NikA_DppA_OppA_like_2"/>
    <property type="match status" value="1"/>
</dbReference>
<accession>A0A0C6EYW3</accession>
<dbReference type="Gene3D" id="3.40.190.10">
    <property type="entry name" value="Periplasmic binding protein-like II"/>
    <property type="match status" value="1"/>
</dbReference>
<evidence type="ECO:0000256" key="1">
    <source>
        <dbReference type="ARBA" id="ARBA00004418"/>
    </source>
</evidence>
<dbReference type="Pfam" id="PF00496">
    <property type="entry name" value="SBP_bac_5"/>
    <property type="match status" value="1"/>
</dbReference>
<dbReference type="Gene3D" id="3.90.76.10">
    <property type="entry name" value="Dipeptide-binding Protein, Domain 1"/>
    <property type="match status" value="1"/>
</dbReference>
<dbReference type="PIRSF" id="PIRSF002741">
    <property type="entry name" value="MppA"/>
    <property type="match status" value="1"/>
</dbReference>
<dbReference type="GO" id="GO:1904680">
    <property type="term" value="F:peptide transmembrane transporter activity"/>
    <property type="evidence" value="ECO:0007669"/>
    <property type="project" value="TreeGrafter"/>
</dbReference>
<dbReference type="SUPFAM" id="SSF53850">
    <property type="entry name" value="Periplasmic binding protein-like II"/>
    <property type="match status" value="1"/>
</dbReference>
<comment type="similarity">
    <text evidence="2">Belongs to the bacterial solute-binding protein 5 family.</text>
</comment>
<evidence type="ECO:0000256" key="2">
    <source>
        <dbReference type="ARBA" id="ARBA00005695"/>
    </source>
</evidence>
<dbReference type="Gene3D" id="3.10.105.10">
    <property type="entry name" value="Dipeptide-binding Protein, Domain 3"/>
    <property type="match status" value="1"/>
</dbReference>
<dbReference type="KEGG" id="maqu:Maq22A_c10910"/>
<dbReference type="OrthoDB" id="9803988at2"/>
<sequence length="536" mass="59212">MSFVKSRPLLACLTAATALMAVAGAAPASAANTFRFAFQGDLKSLDPYTLKETFTIAAHGAVYESLVTRDKDLKLVPGLAESWETPEPTRYRFKLRKNVKFHDGSPFTADDVIFSAERVRAPGSNFQTNVPADATFVKVDDHTVDMVLKNPNPIALYQFGGWYIMSKTWAEKHDALKPTPVAASAPSYAALHENGTGPFTITEHQPGVRTVFKKFDGYWGKVESNLDEAIFTTISNDATRVAALISGEVDWVDPVPLQDQSRVSSSPNAVVVNAPELRTIYLGMDQTSDELRGSNVKGKNPFKDVRVREAFFRAIDEDAIVKRVMRGQATAAALLIAPPLFPLAGEFKRPAYDPNKAKALLAEAGYPNGFEVPLDCPNDRYVNDEAICQAVTSMLARVGVKVNLIAQPKAKYFAKILKPAFDTSFYMLGWTPSSMDSHNILFEIAGCRTDKASPRGTTNLGNYCNPKVDALADKIERETDQEARNLLIKQAYEIVMNDWGYIPLHQQALAWGVSKKVKLVPRADNQMMLYWVSKEQ</sequence>
<feature type="domain" description="Solute-binding protein family 5" evidence="6">
    <location>
        <begin position="74"/>
        <end position="448"/>
    </location>
</feature>
<evidence type="ECO:0000259" key="6">
    <source>
        <dbReference type="Pfam" id="PF00496"/>
    </source>
</evidence>
<dbReference type="EMBL" id="AP014704">
    <property type="protein sequence ID" value="BAQ45451.1"/>
    <property type="molecule type" value="Genomic_DNA"/>
</dbReference>
<evidence type="ECO:0000313" key="7">
    <source>
        <dbReference type="EMBL" id="BAQ45451.1"/>
    </source>
</evidence>
<dbReference type="PATRIC" id="fig|270351.10.peg.2101"/>
<evidence type="ECO:0000313" key="8">
    <source>
        <dbReference type="Proteomes" id="UP000061432"/>
    </source>
</evidence>
<keyword evidence="4 5" id="KW-0732">Signal</keyword>
<dbReference type="PANTHER" id="PTHR30290">
    <property type="entry name" value="PERIPLASMIC BINDING COMPONENT OF ABC TRANSPORTER"/>
    <property type="match status" value="1"/>
</dbReference>
<dbReference type="InterPro" id="IPR000914">
    <property type="entry name" value="SBP_5_dom"/>
</dbReference>
<evidence type="ECO:0000256" key="5">
    <source>
        <dbReference type="SAM" id="SignalP"/>
    </source>
</evidence>
<dbReference type="GO" id="GO:0030288">
    <property type="term" value="C:outer membrane-bounded periplasmic space"/>
    <property type="evidence" value="ECO:0007669"/>
    <property type="project" value="UniProtKB-ARBA"/>
</dbReference>
<dbReference type="STRING" id="270351.Maq22A_c10910"/>
<reference evidence="7 8" key="1">
    <citation type="journal article" date="2015" name="Genome Announc.">
        <title>Complete Genome Sequence of Methylobacterium aquaticum Strain 22A, Isolated from Racomitrium japonicum Moss.</title>
        <authorList>
            <person name="Tani A."/>
            <person name="Ogura Y."/>
            <person name="Hayashi T."/>
            <person name="Kimbara K."/>
        </authorList>
    </citation>
    <scope>NUCLEOTIDE SEQUENCE [LARGE SCALE GENOMIC DNA]</scope>
    <source>
        <strain evidence="7 8">MA-22A</strain>
    </source>
</reference>
<dbReference type="InterPro" id="IPR030678">
    <property type="entry name" value="Peptide/Ni-bd"/>
</dbReference>
<feature type="signal peptide" evidence="5">
    <location>
        <begin position="1"/>
        <end position="30"/>
    </location>
</feature>
<dbReference type="AlphaFoldDB" id="A0A0C6EYW3"/>
<comment type="subcellular location">
    <subcellularLocation>
        <location evidence="1">Periplasm</location>
    </subcellularLocation>
</comment>
<dbReference type="PANTHER" id="PTHR30290:SF9">
    <property type="entry name" value="OLIGOPEPTIDE-BINDING PROTEIN APPA"/>
    <property type="match status" value="1"/>
</dbReference>
<dbReference type="GO" id="GO:0043190">
    <property type="term" value="C:ATP-binding cassette (ABC) transporter complex"/>
    <property type="evidence" value="ECO:0007669"/>
    <property type="project" value="InterPro"/>
</dbReference>
<organism evidence="7 8">
    <name type="scientific">Methylobacterium aquaticum</name>
    <dbReference type="NCBI Taxonomy" id="270351"/>
    <lineage>
        <taxon>Bacteria</taxon>
        <taxon>Pseudomonadati</taxon>
        <taxon>Pseudomonadota</taxon>
        <taxon>Alphaproteobacteria</taxon>
        <taxon>Hyphomicrobiales</taxon>
        <taxon>Methylobacteriaceae</taxon>
        <taxon>Methylobacterium</taxon>
    </lineage>
</organism>
<dbReference type="InterPro" id="IPR039424">
    <property type="entry name" value="SBP_5"/>
</dbReference>
<feature type="chain" id="PRO_5002199429" evidence="5">
    <location>
        <begin position="31"/>
        <end position="536"/>
    </location>
</feature>